<evidence type="ECO:0008006" key="4">
    <source>
        <dbReference type="Google" id="ProtNLM"/>
    </source>
</evidence>
<dbReference type="EMBL" id="JAWRVI010000051">
    <property type="protein sequence ID" value="KAK4084659.1"/>
    <property type="molecule type" value="Genomic_DNA"/>
</dbReference>
<feature type="compositionally biased region" description="Low complexity" evidence="1">
    <location>
        <begin position="1"/>
        <end position="10"/>
    </location>
</feature>
<feature type="region of interest" description="Disordered" evidence="1">
    <location>
        <begin position="1"/>
        <end position="21"/>
    </location>
</feature>
<dbReference type="InterPro" id="IPR046670">
    <property type="entry name" value="DUF6540"/>
</dbReference>
<evidence type="ECO:0000313" key="3">
    <source>
        <dbReference type="Proteomes" id="UP001287286"/>
    </source>
</evidence>
<protein>
    <recommendedName>
        <fullName evidence="4">2OG-Fe(II) oxygenase superfamily domain-containing protein</fullName>
    </recommendedName>
</protein>
<sequence length="507" mass="55900">MSPPIAVDPAPASPAPKPSGNVSSIKAAVDFDASRHLSFSPPSSVLTMKDLCLEPTALSNVATTEPFPLLSHEAVLQHRRELFSPEVLDNCLHYTRPGSVQLRGMAPRYAPFIHKFWHSPEVLKIVSSIAGVDLVPAMDYEVSHTNVQLGPGGLDAVRSTPVEPPTATEEAIRAFEADKAQKRAVTDQTKPIIEWHKDSHPWVCVVMLSDARHMTGGETELMKGDGTTLKVKAPQMGCAVLLQGRYITHTAAPVDNMPERVTIVTSFRPRNPMLPDETTNANVRNKSHLSELYYQWTTYRLDVLAQRARITADALRRRYDENVKANDPEGKKGMCLVETVNVGEVEAWAEEQIKYIRETLHEMRPLDKSGKFTAVAVIIEIETKALVELCQGTNTLARPAVRLAPESEPSPTSTHYVPSCIPRSPSRGPNSRTHFAIFIPHANLADKDLAVPTFKDAPCAGTIVQVVGEPLMSGFVLEFKRNFDCSTAHDPRRLALLSNVDTENIYD</sequence>
<organism evidence="2 3">
    <name type="scientific">Purpureocillium lilacinum</name>
    <name type="common">Paecilomyces lilacinus</name>
    <dbReference type="NCBI Taxonomy" id="33203"/>
    <lineage>
        <taxon>Eukaryota</taxon>
        <taxon>Fungi</taxon>
        <taxon>Dikarya</taxon>
        <taxon>Ascomycota</taxon>
        <taxon>Pezizomycotina</taxon>
        <taxon>Sordariomycetes</taxon>
        <taxon>Hypocreomycetidae</taxon>
        <taxon>Hypocreales</taxon>
        <taxon>Ophiocordycipitaceae</taxon>
        <taxon>Purpureocillium</taxon>
    </lineage>
</organism>
<keyword evidence="3" id="KW-1185">Reference proteome</keyword>
<gene>
    <name evidence="2" type="ORF">Purlil1_10244</name>
</gene>
<accession>A0ABR0BMX7</accession>
<dbReference type="PANTHER" id="PTHR41677">
    <property type="entry name" value="YALI0B19030P"/>
    <property type="match status" value="1"/>
</dbReference>
<dbReference type="Pfam" id="PF20174">
    <property type="entry name" value="DUF6540"/>
    <property type="match status" value="1"/>
</dbReference>
<comment type="caution">
    <text evidence="2">The sequence shown here is derived from an EMBL/GenBank/DDBJ whole genome shotgun (WGS) entry which is preliminary data.</text>
</comment>
<dbReference type="PANTHER" id="PTHR41677:SF1">
    <property type="entry name" value="FE2OG DIOXYGENASE DOMAIN-CONTAINING PROTEIN"/>
    <property type="match status" value="1"/>
</dbReference>
<reference evidence="2 3" key="1">
    <citation type="journal article" date="2024" name="Microbiol. Resour. Announc.">
        <title>Genome annotations for the ascomycete fungi Trichoderma harzianum, Trichoderma aggressivum, and Purpureocillium lilacinum.</title>
        <authorList>
            <person name="Beijen E.P.W."/>
            <person name="Ohm R.A."/>
        </authorList>
    </citation>
    <scope>NUCLEOTIDE SEQUENCE [LARGE SCALE GENOMIC DNA]</scope>
    <source>
        <strain evidence="2 3">CBS 150709</strain>
    </source>
</reference>
<proteinExistence type="predicted"/>
<evidence type="ECO:0000313" key="2">
    <source>
        <dbReference type="EMBL" id="KAK4084659.1"/>
    </source>
</evidence>
<evidence type="ECO:0000256" key="1">
    <source>
        <dbReference type="SAM" id="MobiDB-lite"/>
    </source>
</evidence>
<name>A0ABR0BMX7_PURLI</name>
<feature type="region of interest" description="Disordered" evidence="1">
    <location>
        <begin position="404"/>
        <end position="428"/>
    </location>
</feature>
<dbReference type="Proteomes" id="UP001287286">
    <property type="component" value="Unassembled WGS sequence"/>
</dbReference>